<feature type="coiled-coil region" evidence="7">
    <location>
        <begin position="273"/>
        <end position="314"/>
    </location>
</feature>
<dbReference type="InterPro" id="IPR001841">
    <property type="entry name" value="Znf_RING"/>
</dbReference>
<dbReference type="InterPro" id="IPR001870">
    <property type="entry name" value="B30.2/SPRY"/>
</dbReference>
<dbReference type="SMART" id="SM00336">
    <property type="entry name" value="BBOX"/>
    <property type="match status" value="2"/>
</dbReference>
<dbReference type="PROSITE" id="PS50089">
    <property type="entry name" value="ZF_RING_2"/>
    <property type="match status" value="1"/>
</dbReference>
<dbReference type="InParanoid" id="W5NAP0"/>
<protein>
    <submittedName>
        <fullName evidence="12">Uncharacterized protein</fullName>
    </submittedName>
</protein>
<dbReference type="CDD" id="cd16040">
    <property type="entry name" value="SPRY_PRY_SNTX"/>
    <property type="match status" value="1"/>
</dbReference>
<dbReference type="Pfam" id="PF00643">
    <property type="entry name" value="zf-B_box"/>
    <property type="match status" value="1"/>
</dbReference>
<feature type="domain" description="B box-type" evidence="10">
    <location>
        <begin position="160"/>
        <end position="200"/>
    </location>
</feature>
<evidence type="ECO:0000256" key="7">
    <source>
        <dbReference type="SAM" id="Coils"/>
    </source>
</evidence>
<dbReference type="PANTHER" id="PTHR25465">
    <property type="entry name" value="B-BOX DOMAIN CONTAINING"/>
    <property type="match status" value="1"/>
</dbReference>
<dbReference type="PROSITE" id="PS50188">
    <property type="entry name" value="B302_SPRY"/>
    <property type="match status" value="1"/>
</dbReference>
<keyword evidence="4" id="KW-0862">Zinc</keyword>
<dbReference type="InterPro" id="IPR013320">
    <property type="entry name" value="ConA-like_dom_sf"/>
</dbReference>
<evidence type="ECO:0000259" key="11">
    <source>
        <dbReference type="PROSITE" id="PS50188"/>
    </source>
</evidence>
<dbReference type="Gene3D" id="3.30.160.60">
    <property type="entry name" value="Classic Zinc Finger"/>
    <property type="match status" value="1"/>
</dbReference>
<dbReference type="InterPro" id="IPR043136">
    <property type="entry name" value="B30.2/SPRY_sf"/>
</dbReference>
<dbReference type="Gene3D" id="3.30.40.10">
    <property type="entry name" value="Zinc/RING finger domain, C3HC4 (zinc finger)"/>
    <property type="match status" value="1"/>
</dbReference>
<dbReference type="SMART" id="SM00184">
    <property type="entry name" value="RING"/>
    <property type="match status" value="1"/>
</dbReference>
<keyword evidence="5" id="KW-0391">Immunity</keyword>
<accession>W5NAP0</accession>
<evidence type="ECO:0000256" key="5">
    <source>
        <dbReference type="ARBA" id="ARBA00022859"/>
    </source>
</evidence>
<organism evidence="12 13">
    <name type="scientific">Lepisosteus oculatus</name>
    <name type="common">Spotted gar</name>
    <dbReference type="NCBI Taxonomy" id="7918"/>
    <lineage>
        <taxon>Eukaryota</taxon>
        <taxon>Metazoa</taxon>
        <taxon>Chordata</taxon>
        <taxon>Craniata</taxon>
        <taxon>Vertebrata</taxon>
        <taxon>Euteleostomi</taxon>
        <taxon>Actinopterygii</taxon>
        <taxon>Neopterygii</taxon>
        <taxon>Holostei</taxon>
        <taxon>Semionotiformes</taxon>
        <taxon>Lepisosteidae</taxon>
        <taxon>Lepisosteus</taxon>
    </lineage>
</organism>
<dbReference type="InterPro" id="IPR003879">
    <property type="entry name" value="Butyrophylin_SPRY"/>
</dbReference>
<dbReference type="InterPro" id="IPR006574">
    <property type="entry name" value="PRY"/>
</dbReference>
<dbReference type="HOGENOM" id="CLU_013137_0_2_1"/>
<sequence length="575" mass="63752">MASGQWMEDQLLCPVCLCILKQPVTTPCGHSYCQECIQHHWDQSALEGLYRCPQCRRAFSTRPVLAKSTVLAEVIDSLRRTGLGPPPPSAPSPGPPPPAAPSPSRAGPMGVLCDVCTGPKLSAVKSCVVCSASYCAPHLRPHQESRVLAGHRLVSPAERLQGALCLQHGRALEVYCRTDLVCICLLCTLHGHRDHDTVPVEEQRALKQEQLAGMLMEIRHTTPQRREELQRARQGVESVKSSAREALAESAEIFGELAHAVERMRGPVVEQIAEQERRATREAEAVVGRLEKEMEQLRRREAELEQLLQVKDTLHFLQSVPPAHSPPEPCRAPSSPARPDFSLAAVRKAVSDMRELLESVCRATSVPAGWTEDTSSSLLHNVSRLQTTPEPRNRAEFLKCCCQLFLDPNTVHPNLLLSEGNRRLVRTRKVQPYPSHPERFDSYYQALCREALTGKRFYWEVEWAGREVFVGVAYRSMGRRGQGLLAGLGRSSKSWGVLCSASGYSAWHDNQSTAVPAPRSHRVGVFLDHSRGLLSIYSVSDTMALLHRFQASFTEPLYLGFGVVNPGDSVSIRQP</sequence>
<feature type="domain" description="B30.2/SPRY" evidence="11">
    <location>
        <begin position="384"/>
        <end position="575"/>
    </location>
</feature>
<dbReference type="GO" id="GO:0045087">
    <property type="term" value="P:innate immune response"/>
    <property type="evidence" value="ECO:0007669"/>
    <property type="project" value="UniProtKB-KW"/>
</dbReference>
<keyword evidence="2" id="KW-0479">Metal-binding</keyword>
<reference evidence="13" key="1">
    <citation type="submission" date="2011-12" db="EMBL/GenBank/DDBJ databases">
        <title>The Draft Genome of Lepisosteus oculatus.</title>
        <authorList>
            <consortium name="The Broad Institute Genome Assembly &amp; Analysis Group"/>
            <consortium name="Computational R&amp;D Group"/>
            <consortium name="and Sequencing Platform"/>
            <person name="Di Palma F."/>
            <person name="Alfoldi J."/>
            <person name="Johnson J."/>
            <person name="Berlin A."/>
            <person name="Gnerre S."/>
            <person name="Jaffe D."/>
            <person name="MacCallum I."/>
            <person name="Young S."/>
            <person name="Walker B.J."/>
            <person name="Lander E.S."/>
            <person name="Lindblad-Toh K."/>
        </authorList>
    </citation>
    <scope>NUCLEOTIDE SEQUENCE [LARGE SCALE GENOMIC DNA]</scope>
</reference>
<evidence type="ECO:0000256" key="1">
    <source>
        <dbReference type="ARBA" id="ARBA00022588"/>
    </source>
</evidence>
<dbReference type="Gene3D" id="4.10.830.40">
    <property type="match status" value="1"/>
</dbReference>
<dbReference type="SMART" id="SM00449">
    <property type="entry name" value="SPRY"/>
    <property type="match status" value="1"/>
</dbReference>
<keyword evidence="7" id="KW-0175">Coiled coil</keyword>
<evidence type="ECO:0000313" key="12">
    <source>
        <dbReference type="Ensembl" id="ENSLOCP00000017699.1"/>
    </source>
</evidence>
<dbReference type="InterPro" id="IPR000315">
    <property type="entry name" value="Znf_B-box"/>
</dbReference>
<dbReference type="Pfam" id="PF13765">
    <property type="entry name" value="PRY"/>
    <property type="match status" value="1"/>
</dbReference>
<feature type="compositionally biased region" description="Pro residues" evidence="8">
    <location>
        <begin position="84"/>
        <end position="101"/>
    </location>
</feature>
<dbReference type="SUPFAM" id="SSF49899">
    <property type="entry name" value="Concanavalin A-like lectins/glucanases"/>
    <property type="match status" value="1"/>
</dbReference>
<keyword evidence="3 6" id="KW-0863">Zinc-finger</keyword>
<dbReference type="Ensembl" id="ENSLOCT00000017731.1">
    <property type="protein sequence ID" value="ENSLOCP00000017699.1"/>
    <property type="gene ID" value="ENSLOCG00000014373.1"/>
</dbReference>
<proteinExistence type="predicted"/>
<feature type="domain" description="RING-type" evidence="9">
    <location>
        <begin position="13"/>
        <end position="56"/>
    </location>
</feature>
<dbReference type="GO" id="GO:0005737">
    <property type="term" value="C:cytoplasm"/>
    <property type="evidence" value="ECO:0007669"/>
    <property type="project" value="UniProtKB-ARBA"/>
</dbReference>
<dbReference type="Bgee" id="ENSLOCG00000014373">
    <property type="expression patterns" value="Expressed in pharyngeal gill and 3 other cell types or tissues"/>
</dbReference>
<dbReference type="Pfam" id="PF13445">
    <property type="entry name" value="zf-RING_UBOX"/>
    <property type="match status" value="1"/>
</dbReference>
<dbReference type="SUPFAM" id="SSF57845">
    <property type="entry name" value="B-box zinc-binding domain"/>
    <property type="match status" value="1"/>
</dbReference>
<dbReference type="PRINTS" id="PR01407">
    <property type="entry name" value="BUTYPHLNCDUF"/>
</dbReference>
<evidence type="ECO:0000313" key="13">
    <source>
        <dbReference type="Proteomes" id="UP000018468"/>
    </source>
</evidence>
<keyword evidence="1" id="KW-0399">Innate immunity</keyword>
<dbReference type="Pfam" id="PF00622">
    <property type="entry name" value="SPRY"/>
    <property type="match status" value="1"/>
</dbReference>
<reference evidence="12" key="2">
    <citation type="submission" date="2025-08" db="UniProtKB">
        <authorList>
            <consortium name="Ensembl"/>
        </authorList>
    </citation>
    <scope>IDENTIFICATION</scope>
</reference>
<reference evidence="12" key="3">
    <citation type="submission" date="2025-09" db="UniProtKB">
        <authorList>
            <consortium name="Ensembl"/>
        </authorList>
    </citation>
    <scope>IDENTIFICATION</scope>
</reference>
<dbReference type="PROSITE" id="PS50119">
    <property type="entry name" value="ZF_BBOX"/>
    <property type="match status" value="1"/>
</dbReference>
<evidence type="ECO:0000256" key="4">
    <source>
        <dbReference type="ARBA" id="ARBA00022833"/>
    </source>
</evidence>
<dbReference type="CDD" id="cd19769">
    <property type="entry name" value="Bbox2_TRIM16-like"/>
    <property type="match status" value="1"/>
</dbReference>
<dbReference type="PROSITE" id="PS00518">
    <property type="entry name" value="ZF_RING_1"/>
    <property type="match status" value="1"/>
</dbReference>
<dbReference type="EMBL" id="AHAT01006728">
    <property type="status" value="NOT_ANNOTATED_CDS"/>
    <property type="molecule type" value="Genomic_DNA"/>
</dbReference>
<evidence type="ECO:0000256" key="8">
    <source>
        <dbReference type="SAM" id="MobiDB-lite"/>
    </source>
</evidence>
<dbReference type="AlphaFoldDB" id="W5NAP0"/>
<dbReference type="SUPFAM" id="SSF57850">
    <property type="entry name" value="RING/U-box"/>
    <property type="match status" value="1"/>
</dbReference>
<dbReference type="GeneTree" id="ENSGT01150000286899"/>
<evidence type="ECO:0000256" key="6">
    <source>
        <dbReference type="PROSITE-ProRule" id="PRU00024"/>
    </source>
</evidence>
<dbReference type="Gene3D" id="2.60.120.920">
    <property type="match status" value="1"/>
</dbReference>
<dbReference type="Pfam" id="PF25600">
    <property type="entry name" value="TRIM_CC"/>
    <property type="match status" value="1"/>
</dbReference>
<dbReference type="eggNOG" id="KOG2177">
    <property type="taxonomic scope" value="Eukaryota"/>
</dbReference>
<dbReference type="InterPro" id="IPR017907">
    <property type="entry name" value="Znf_RING_CS"/>
</dbReference>
<keyword evidence="13" id="KW-1185">Reference proteome</keyword>
<dbReference type="STRING" id="7918.ENSLOCP00000017699"/>
<dbReference type="InterPro" id="IPR013083">
    <property type="entry name" value="Znf_RING/FYVE/PHD"/>
</dbReference>
<dbReference type="PANTHER" id="PTHR25465:SF5">
    <property type="entry name" value="E3 UBIQUITIN_ISG15 LIGASE TRIM25-RELATED"/>
    <property type="match status" value="1"/>
</dbReference>
<evidence type="ECO:0000256" key="2">
    <source>
        <dbReference type="ARBA" id="ARBA00022723"/>
    </source>
</evidence>
<dbReference type="OMA" id="FLEVETC"/>
<evidence type="ECO:0000256" key="3">
    <source>
        <dbReference type="ARBA" id="ARBA00022771"/>
    </source>
</evidence>
<dbReference type="GO" id="GO:0008270">
    <property type="term" value="F:zinc ion binding"/>
    <property type="evidence" value="ECO:0007669"/>
    <property type="project" value="UniProtKB-KW"/>
</dbReference>
<name>W5NAP0_LEPOC</name>
<dbReference type="InterPro" id="IPR027370">
    <property type="entry name" value="Znf-RING_euk"/>
</dbReference>
<dbReference type="InterPro" id="IPR003877">
    <property type="entry name" value="SPRY_dom"/>
</dbReference>
<evidence type="ECO:0000259" key="9">
    <source>
        <dbReference type="PROSITE" id="PS50089"/>
    </source>
</evidence>
<dbReference type="SMART" id="SM00589">
    <property type="entry name" value="PRY"/>
    <property type="match status" value="1"/>
</dbReference>
<feature type="region of interest" description="Disordered" evidence="8">
    <location>
        <begin position="81"/>
        <end position="103"/>
    </location>
</feature>
<dbReference type="InterPro" id="IPR058030">
    <property type="entry name" value="TRIM8/14/16/25/29/45/65_CC"/>
</dbReference>
<evidence type="ECO:0000259" key="10">
    <source>
        <dbReference type="PROSITE" id="PS50119"/>
    </source>
</evidence>
<dbReference type="InterPro" id="IPR051051">
    <property type="entry name" value="E3_ubiq-ligase_TRIM/RNF"/>
</dbReference>
<dbReference type="Proteomes" id="UP000018468">
    <property type="component" value="Linkage group LG1"/>
</dbReference>